<keyword evidence="8" id="KW-1185">Reference proteome</keyword>
<comment type="caution">
    <text evidence="3">The sequence shown here is derived from an EMBL/GenBank/DDBJ whole genome shotgun (WGS) entry which is preliminary data.</text>
</comment>
<keyword evidence="1" id="KW-0812">Transmembrane</keyword>
<evidence type="ECO:0000313" key="5">
    <source>
        <dbReference type="EMBL" id="VWQ25977.1"/>
    </source>
</evidence>
<evidence type="ECO:0000313" key="9">
    <source>
        <dbReference type="Proteomes" id="UP001212008"/>
    </source>
</evidence>
<evidence type="ECO:0000313" key="2">
    <source>
        <dbReference type="EMBL" id="MDB6491454.1"/>
    </source>
</evidence>
<evidence type="ECO:0000256" key="1">
    <source>
        <dbReference type="SAM" id="Phobius"/>
    </source>
</evidence>
<gene>
    <name evidence="5" type="ORF">BIFLH658_01834</name>
    <name evidence="4" type="ORF">BPLFYP29_01193</name>
    <name evidence="3" type="ORF">DXA79_00560</name>
    <name evidence="2" type="ORF">PMN70_04470</name>
</gene>
<organism evidence="3 6">
    <name type="scientific">Bifidobacterium pseudocatenulatum</name>
    <dbReference type="NCBI Taxonomy" id="28026"/>
    <lineage>
        <taxon>Bacteria</taxon>
        <taxon>Bacillati</taxon>
        <taxon>Actinomycetota</taxon>
        <taxon>Actinomycetes</taxon>
        <taxon>Bifidobacteriales</taxon>
        <taxon>Bifidobacteriaceae</taxon>
        <taxon>Bifidobacterium</taxon>
    </lineage>
</organism>
<dbReference type="EMBL" id="CABWJV010000006">
    <property type="protein sequence ID" value="VWQ25977.1"/>
    <property type="molecule type" value="Genomic_DNA"/>
</dbReference>
<evidence type="ECO:0000313" key="4">
    <source>
        <dbReference type="EMBL" id="VUX63962.1"/>
    </source>
</evidence>
<dbReference type="OrthoDB" id="9814991at2"/>
<evidence type="ECO:0000313" key="8">
    <source>
        <dbReference type="Proteomes" id="UP000494211"/>
    </source>
</evidence>
<evidence type="ECO:0000313" key="3">
    <source>
        <dbReference type="EMBL" id="RGP04421.1"/>
    </source>
</evidence>
<protein>
    <submittedName>
        <fullName evidence="3">Uncharacterized protein</fullName>
    </submittedName>
</protein>
<dbReference type="Proteomes" id="UP000331308">
    <property type="component" value="Unassembled WGS sequence"/>
</dbReference>
<proteinExistence type="predicted"/>
<evidence type="ECO:0000313" key="6">
    <source>
        <dbReference type="Proteomes" id="UP000261031"/>
    </source>
</evidence>
<dbReference type="EMBL" id="CABHOD010000007">
    <property type="protein sequence ID" value="VUX63962.1"/>
    <property type="molecule type" value="Genomic_DNA"/>
</dbReference>
<name>A0A173WGQ3_BIFPS</name>
<dbReference type="Proteomes" id="UP000494211">
    <property type="component" value="Unassembled WGS sequence"/>
</dbReference>
<dbReference type="Proteomes" id="UP000261031">
    <property type="component" value="Unassembled WGS sequence"/>
</dbReference>
<keyword evidence="1" id="KW-0472">Membrane</keyword>
<dbReference type="GeneID" id="45598595"/>
<dbReference type="STRING" id="28026.GCA_000940535_00099"/>
<reference evidence="3 6" key="1">
    <citation type="submission" date="2018-08" db="EMBL/GenBank/DDBJ databases">
        <title>A genome reference for cultivated species of the human gut microbiota.</title>
        <authorList>
            <person name="Zou Y."/>
            <person name="Xue W."/>
            <person name="Luo G."/>
        </authorList>
    </citation>
    <scope>NUCLEOTIDE SEQUENCE [LARGE SCALE GENOMIC DNA]</scope>
    <source>
        <strain evidence="3 6">OF05-12</strain>
    </source>
</reference>
<dbReference type="EMBL" id="QSWD01000001">
    <property type="protein sequence ID" value="RGP04421.1"/>
    <property type="molecule type" value="Genomic_DNA"/>
</dbReference>
<keyword evidence="1" id="KW-1133">Transmembrane helix</keyword>
<dbReference type="AlphaFoldDB" id="A0A173WGQ3"/>
<reference evidence="4 7" key="2">
    <citation type="submission" date="2019-07" db="EMBL/GenBank/DDBJ databases">
        <authorList>
            <person name="Chang H.-W."/>
            <person name="Raman A."/>
            <person name="Venkatesh S."/>
            <person name="Gehrig J."/>
        </authorList>
    </citation>
    <scope>NUCLEOTIDE SEQUENCE [LARGE SCALE GENOMIC DNA]</scope>
    <source>
        <strain evidence="4">Bifidobacterium_pseudocatenulatum_LFYP_29</strain>
    </source>
</reference>
<dbReference type="EMBL" id="JAQKRA010000001">
    <property type="protein sequence ID" value="MDB6491454.1"/>
    <property type="molecule type" value="Genomic_DNA"/>
</dbReference>
<evidence type="ECO:0000313" key="7">
    <source>
        <dbReference type="Proteomes" id="UP000331308"/>
    </source>
</evidence>
<dbReference type="Proteomes" id="UP001212008">
    <property type="component" value="Unassembled WGS sequence"/>
</dbReference>
<accession>A0A173WGQ3</accession>
<reference evidence="2 9" key="4">
    <citation type="submission" date="2023-01" db="EMBL/GenBank/DDBJ databases">
        <title>Human gut microbiome strain richness.</title>
        <authorList>
            <person name="Chen-Liaw A."/>
        </authorList>
    </citation>
    <scope>NUCLEOTIDE SEQUENCE [LARGE SCALE GENOMIC DNA]</scope>
    <source>
        <strain evidence="2 9">RTP21311st1_C8_RTP21311_201001</strain>
    </source>
</reference>
<feature type="transmembrane region" description="Helical" evidence="1">
    <location>
        <begin position="52"/>
        <end position="75"/>
    </location>
</feature>
<sequence length="88" mass="9686">MRPCLKRGARALFDFRLRFQISDFDFQSAIPGLFWGLAPFDLWYLSKQSGNTVAILYGVTLAAIAAIGSLLAFILPLSGRSKCAIAIF</sequence>
<reference evidence="5 8" key="3">
    <citation type="submission" date="2019-10" db="EMBL/GenBank/DDBJ databases">
        <authorList>
            <consortium name="Melissa Lawson"/>
            <person name="O'neill I."/>
        </authorList>
    </citation>
    <scope>NUCLEOTIDE SEQUENCE [LARGE SCALE GENOMIC DNA]</scope>
    <source>
        <strain evidence="5">LH_658</strain>
    </source>
</reference>
<dbReference type="RefSeq" id="WP_004222994.1">
    <property type="nucleotide sequence ID" value="NZ_AP031419.1"/>
</dbReference>